<dbReference type="AlphaFoldDB" id="A0A6A4WDK6"/>
<name>A0A6A4WDK6_AMPAM</name>
<evidence type="ECO:0000256" key="2">
    <source>
        <dbReference type="SAM" id="SignalP"/>
    </source>
</evidence>
<dbReference type="Proteomes" id="UP000440578">
    <property type="component" value="Unassembled WGS sequence"/>
</dbReference>
<keyword evidence="2" id="KW-0732">Signal</keyword>
<comment type="caution">
    <text evidence="3">The sequence shown here is derived from an EMBL/GenBank/DDBJ whole genome shotgun (WGS) entry which is preliminary data.</text>
</comment>
<feature type="signal peptide" evidence="2">
    <location>
        <begin position="1"/>
        <end position="22"/>
    </location>
</feature>
<feature type="region of interest" description="Disordered" evidence="1">
    <location>
        <begin position="316"/>
        <end position="370"/>
    </location>
</feature>
<feature type="chain" id="PRO_5025518626" evidence="2">
    <location>
        <begin position="23"/>
        <end position="370"/>
    </location>
</feature>
<evidence type="ECO:0000313" key="3">
    <source>
        <dbReference type="EMBL" id="KAF0305747.1"/>
    </source>
</evidence>
<keyword evidence="4" id="KW-1185">Reference proteome</keyword>
<dbReference type="OrthoDB" id="6403619at2759"/>
<sequence length="370" mass="40374">MALFGRLWVLPVLLALLAATKGEVLEMLDDTLETMRVAGCLPDDYVSLELPSCEQVNGGVYDKILCVAKSAGFANESGSYNAETATTFIGSLSSDEQWVEATKATLNSCSSMMSDELPDNRQGVFMFACLVMSLKFQCNAKRTGDAMQSIIGTEGQSIGQALAYIAEGYCVTGGLKNPDSIDEWTACSEQNSLDLEVLAEAGEAYKKFAYTSEEVDIDADDINALSDQLDNFNATIHCTMTAIGDITADGELDFDRMRENLNTSKGKDYIKKTAAGVLDFCQGMSPATPNDYVTCWFGSLPHACISLQAHGLVLAPEKKPSCPAGGRGGRGRGGRGRGGRTQRRRNQRRRNQRRRNQRRRQRPQQPAEEI</sequence>
<gene>
    <name evidence="3" type="ORF">FJT64_002500</name>
</gene>
<dbReference type="EMBL" id="VIIS01000725">
    <property type="protein sequence ID" value="KAF0305747.1"/>
    <property type="molecule type" value="Genomic_DNA"/>
</dbReference>
<evidence type="ECO:0000256" key="1">
    <source>
        <dbReference type="SAM" id="MobiDB-lite"/>
    </source>
</evidence>
<reference evidence="3 4" key="1">
    <citation type="submission" date="2019-07" db="EMBL/GenBank/DDBJ databases">
        <title>Draft genome assembly of a fouling barnacle, Amphibalanus amphitrite (Darwin, 1854): The first reference genome for Thecostraca.</title>
        <authorList>
            <person name="Kim W."/>
        </authorList>
    </citation>
    <scope>NUCLEOTIDE SEQUENCE [LARGE SCALE GENOMIC DNA]</scope>
    <source>
        <strain evidence="3">SNU_AA5</strain>
        <tissue evidence="3">Soma without cirri and trophi</tissue>
    </source>
</reference>
<proteinExistence type="predicted"/>
<evidence type="ECO:0000313" key="4">
    <source>
        <dbReference type="Proteomes" id="UP000440578"/>
    </source>
</evidence>
<accession>A0A6A4WDK6</accession>
<organism evidence="3 4">
    <name type="scientific">Amphibalanus amphitrite</name>
    <name type="common">Striped barnacle</name>
    <name type="synonym">Balanus amphitrite</name>
    <dbReference type="NCBI Taxonomy" id="1232801"/>
    <lineage>
        <taxon>Eukaryota</taxon>
        <taxon>Metazoa</taxon>
        <taxon>Ecdysozoa</taxon>
        <taxon>Arthropoda</taxon>
        <taxon>Crustacea</taxon>
        <taxon>Multicrustacea</taxon>
        <taxon>Cirripedia</taxon>
        <taxon>Thoracica</taxon>
        <taxon>Thoracicalcarea</taxon>
        <taxon>Balanomorpha</taxon>
        <taxon>Balanoidea</taxon>
        <taxon>Balanidae</taxon>
        <taxon>Amphibalaninae</taxon>
        <taxon>Amphibalanus</taxon>
    </lineage>
</organism>
<feature type="compositionally biased region" description="Basic residues" evidence="1">
    <location>
        <begin position="329"/>
        <end position="362"/>
    </location>
</feature>
<protein>
    <submittedName>
        <fullName evidence="3">Uncharacterized protein</fullName>
    </submittedName>
</protein>